<organism evidence="1 2">
    <name type="scientific">Aureimonas endophytica</name>
    <dbReference type="NCBI Taxonomy" id="2027858"/>
    <lineage>
        <taxon>Bacteria</taxon>
        <taxon>Pseudomonadati</taxon>
        <taxon>Pseudomonadota</taxon>
        <taxon>Alphaproteobacteria</taxon>
        <taxon>Hyphomicrobiales</taxon>
        <taxon>Aurantimonadaceae</taxon>
        <taxon>Aureimonas</taxon>
    </lineage>
</organism>
<evidence type="ECO:0000313" key="1">
    <source>
        <dbReference type="EMBL" id="GGE15214.1"/>
    </source>
</evidence>
<dbReference type="RefSeq" id="WP_188911289.1">
    <property type="nucleotide sequence ID" value="NZ_BMIQ01000006.1"/>
</dbReference>
<dbReference type="Pfam" id="PF07538">
    <property type="entry name" value="ChW"/>
    <property type="match status" value="1"/>
</dbReference>
<evidence type="ECO:0000313" key="2">
    <source>
        <dbReference type="Proteomes" id="UP000644699"/>
    </source>
</evidence>
<protein>
    <recommendedName>
        <fullName evidence="3">Hydrophobic W protein</fullName>
    </recommendedName>
</protein>
<dbReference type="AlphaFoldDB" id="A0A916ZUS5"/>
<sequence>MSDARQTSGTEERRASLAVERGLHTLTYRFDPAFALSLEAAPVVRVLAASPGIFLVPAPGETFGLLSGPGRGMVVLAEADGTLELQVAAAMPGGSLSAEVELARVEAPRPLVARGGPSRSELPEGGAEFLIRAHVSQRGDVSAGRGAWIGGPEAPGRIEGLEIRLVGGAMPLEYQVATGGRTGGWSGWFPDGAYAGSRGKAAPLIGLRIRLKEEASPRLALQAEALFLGAAPLKRSGREIELVGPSPLDPLVGLRLDLTSAATGAGEAPLPETAARTASRLRVFRRAPSDAEAA</sequence>
<accession>A0A916ZUS5</accession>
<dbReference type="InterPro" id="IPR006637">
    <property type="entry name" value="ChW"/>
</dbReference>
<gene>
    <name evidence="1" type="ORF">GCM10011390_37890</name>
</gene>
<reference evidence="1" key="1">
    <citation type="journal article" date="2014" name="Int. J. Syst. Evol. Microbiol.">
        <title>Complete genome sequence of Corynebacterium casei LMG S-19264T (=DSM 44701T), isolated from a smear-ripened cheese.</title>
        <authorList>
            <consortium name="US DOE Joint Genome Institute (JGI-PGF)"/>
            <person name="Walter F."/>
            <person name="Albersmeier A."/>
            <person name="Kalinowski J."/>
            <person name="Ruckert C."/>
        </authorList>
    </citation>
    <scope>NUCLEOTIDE SEQUENCE</scope>
    <source>
        <strain evidence="1">CGMCC 1.15367</strain>
    </source>
</reference>
<dbReference type="Proteomes" id="UP000644699">
    <property type="component" value="Unassembled WGS sequence"/>
</dbReference>
<keyword evidence="2" id="KW-1185">Reference proteome</keyword>
<name>A0A916ZUS5_9HYPH</name>
<comment type="caution">
    <text evidence="1">The sequence shown here is derived from an EMBL/GenBank/DDBJ whole genome shotgun (WGS) entry which is preliminary data.</text>
</comment>
<proteinExistence type="predicted"/>
<evidence type="ECO:0008006" key="3">
    <source>
        <dbReference type="Google" id="ProtNLM"/>
    </source>
</evidence>
<reference evidence="1" key="2">
    <citation type="submission" date="2020-09" db="EMBL/GenBank/DDBJ databases">
        <authorList>
            <person name="Sun Q."/>
            <person name="Zhou Y."/>
        </authorList>
    </citation>
    <scope>NUCLEOTIDE SEQUENCE</scope>
    <source>
        <strain evidence="1">CGMCC 1.15367</strain>
    </source>
</reference>
<dbReference type="EMBL" id="BMIQ01000006">
    <property type="protein sequence ID" value="GGE15214.1"/>
    <property type="molecule type" value="Genomic_DNA"/>
</dbReference>